<dbReference type="AlphaFoldDB" id="A0A090QI26"/>
<name>A0A090QI26_9GAMM</name>
<sequence>MSNHDRIEDIEQRIYLAYQEGNYQEAKSLEIKLSRLRGRSNLYDDQGPYSLEGRTYLDDDQ</sequence>
<evidence type="ECO:0000313" key="1">
    <source>
        <dbReference type="EMBL" id="GAL02556.1"/>
    </source>
</evidence>
<reference evidence="1 3" key="1">
    <citation type="journal article" date="2014" name="Genome Announc.">
        <title>Draft Genome Sequences of Two Vibrionaceae Species, Vibrio ponticus C121 and Photobacterium aphoticum C119, Isolated as Coral Reef Microbiota.</title>
        <authorList>
            <person name="Al-saari N."/>
            <person name="Meirelles P.M."/>
            <person name="Mino S."/>
            <person name="Suda W."/>
            <person name="Oshima K."/>
            <person name="Hattori M."/>
            <person name="Ohkuma M."/>
            <person name="Thompson F.L."/>
            <person name="Gomez-Gil B."/>
            <person name="Sawabe T."/>
            <person name="Sawabe T."/>
        </authorList>
    </citation>
    <scope>NUCLEOTIDE SEQUENCE [LARGE SCALE GENOMIC DNA]</scope>
    <source>
        <strain evidence="1 3">JCM 19237</strain>
    </source>
</reference>
<dbReference type="OrthoDB" id="5824496at2"/>
<organism evidence="1 3">
    <name type="scientific">Photobacterium aphoticum</name>
    <dbReference type="NCBI Taxonomy" id="754436"/>
    <lineage>
        <taxon>Bacteria</taxon>
        <taxon>Pseudomonadati</taxon>
        <taxon>Pseudomonadota</taxon>
        <taxon>Gammaproteobacteria</taxon>
        <taxon>Vibrionales</taxon>
        <taxon>Vibrionaceae</taxon>
        <taxon>Photobacterium</taxon>
    </lineage>
</organism>
<proteinExistence type="predicted"/>
<accession>A0A090QI26</accession>
<dbReference type="EMBL" id="LDOV01000010">
    <property type="protein sequence ID" value="KLV01759.1"/>
    <property type="molecule type" value="Genomic_DNA"/>
</dbReference>
<reference evidence="2 4" key="2">
    <citation type="submission" date="2015-05" db="EMBL/GenBank/DDBJ databases">
        <title>Photobacterium galathea sp. nov.</title>
        <authorList>
            <person name="Machado H."/>
            <person name="Gram L."/>
        </authorList>
    </citation>
    <scope>NUCLEOTIDE SEQUENCE [LARGE SCALE GENOMIC DNA]</scope>
    <source>
        <strain evidence="2 4">DSM 25995</strain>
    </source>
</reference>
<protein>
    <submittedName>
        <fullName evidence="1">Uncharacterized protein</fullName>
    </submittedName>
</protein>
<comment type="caution">
    <text evidence="1">The sequence shown here is derived from an EMBL/GenBank/DDBJ whole genome shotgun (WGS) entry which is preliminary data.</text>
</comment>
<dbReference type="RefSeq" id="WP_047873211.1">
    <property type="nucleotide sequence ID" value="NZ_BMYC01000001.1"/>
</dbReference>
<dbReference type="EMBL" id="BBMN01000001">
    <property type="protein sequence ID" value="GAL02556.1"/>
    <property type="molecule type" value="Genomic_DNA"/>
</dbReference>
<keyword evidence="4" id="KW-1185">Reference proteome</keyword>
<gene>
    <name evidence="2" type="ORF">ABT58_04820</name>
    <name evidence="1" type="ORF">JCM19237_5449</name>
</gene>
<dbReference type="Proteomes" id="UP000036426">
    <property type="component" value="Unassembled WGS sequence"/>
</dbReference>
<evidence type="ECO:0000313" key="2">
    <source>
        <dbReference type="EMBL" id="KLV01759.1"/>
    </source>
</evidence>
<dbReference type="PATRIC" id="fig|754436.4.peg.1025"/>
<dbReference type="Proteomes" id="UP000029227">
    <property type="component" value="Unassembled WGS sequence"/>
</dbReference>
<evidence type="ECO:0000313" key="4">
    <source>
        <dbReference type="Proteomes" id="UP000036426"/>
    </source>
</evidence>
<evidence type="ECO:0000313" key="3">
    <source>
        <dbReference type="Proteomes" id="UP000029227"/>
    </source>
</evidence>